<dbReference type="HOGENOM" id="CLU_2774787_0_0_12"/>
<keyword evidence="2" id="KW-1185">Reference proteome</keyword>
<name>I4B9K4_TURPD</name>
<gene>
    <name evidence="1" type="ordered locus">Turpa_3323</name>
</gene>
<proteinExistence type="predicted"/>
<dbReference type="OrthoDB" id="495528at2"/>
<protein>
    <submittedName>
        <fullName evidence="1">Uncharacterized protein</fullName>
    </submittedName>
</protein>
<dbReference type="EMBL" id="CP002959">
    <property type="protein sequence ID" value="AFM13961.1"/>
    <property type="molecule type" value="Genomic_DNA"/>
</dbReference>
<evidence type="ECO:0000313" key="1">
    <source>
        <dbReference type="EMBL" id="AFM13961.1"/>
    </source>
</evidence>
<organism evidence="1 2">
    <name type="scientific">Turneriella parva (strain ATCC BAA-1111 / DSM 21527 / NCTC 11395 / H)</name>
    <name type="common">Leptospira parva</name>
    <dbReference type="NCBI Taxonomy" id="869212"/>
    <lineage>
        <taxon>Bacteria</taxon>
        <taxon>Pseudomonadati</taxon>
        <taxon>Spirochaetota</taxon>
        <taxon>Spirochaetia</taxon>
        <taxon>Leptospirales</taxon>
        <taxon>Leptospiraceae</taxon>
        <taxon>Turneriella</taxon>
    </lineage>
</organism>
<dbReference type="Proteomes" id="UP000006048">
    <property type="component" value="Chromosome"/>
</dbReference>
<dbReference type="KEGG" id="tpx:Turpa_3323"/>
<evidence type="ECO:0000313" key="2">
    <source>
        <dbReference type="Proteomes" id="UP000006048"/>
    </source>
</evidence>
<dbReference type="AlphaFoldDB" id="I4B9K4"/>
<accession>I4B9K4</accession>
<dbReference type="RefSeq" id="WP_014804460.1">
    <property type="nucleotide sequence ID" value="NC_018020.1"/>
</dbReference>
<dbReference type="STRING" id="869212.Turpa_3323"/>
<reference evidence="1 2" key="1">
    <citation type="submission" date="2012-06" db="EMBL/GenBank/DDBJ databases">
        <title>The complete chromosome of genome of Turneriella parva DSM 21527.</title>
        <authorList>
            <consortium name="US DOE Joint Genome Institute (JGI-PGF)"/>
            <person name="Lucas S."/>
            <person name="Han J."/>
            <person name="Lapidus A."/>
            <person name="Bruce D."/>
            <person name="Goodwin L."/>
            <person name="Pitluck S."/>
            <person name="Peters L."/>
            <person name="Kyrpides N."/>
            <person name="Mavromatis K."/>
            <person name="Ivanova N."/>
            <person name="Mikhailova N."/>
            <person name="Chertkov O."/>
            <person name="Detter J.C."/>
            <person name="Tapia R."/>
            <person name="Han C."/>
            <person name="Land M."/>
            <person name="Hauser L."/>
            <person name="Markowitz V."/>
            <person name="Cheng J.-F."/>
            <person name="Hugenholtz P."/>
            <person name="Woyke T."/>
            <person name="Wu D."/>
            <person name="Gronow S."/>
            <person name="Wellnitz S."/>
            <person name="Brambilla E."/>
            <person name="Klenk H.-P."/>
            <person name="Eisen J.A."/>
        </authorList>
    </citation>
    <scope>NUCLEOTIDE SEQUENCE [LARGE SCALE GENOMIC DNA]</scope>
    <source>
        <strain evidence="2">ATCC BAA-1111 / DSM 21527 / NCTC 11395 / H</strain>
    </source>
</reference>
<sequence length="69" mass="7347">MKVESSGVVMIGTCEIKGENCTAKGTPGAITAVWRAPGRNQVNVCHNCLNEQISKGIWEIAGARIMSKT</sequence>